<dbReference type="PANTHER" id="PTHR43685:SF13">
    <property type="entry name" value="O ANTIGEN BIOSYNTHESIS RHAMNOSYLTRANSFERASE RFBN"/>
    <property type="match status" value="1"/>
</dbReference>
<sequence>MPFDPIARTSVVILTLDAQRYLPALLAAIAALPWAPQRVLFIDSASRDQTVALAAAAGHQVHGIERSDFGHGKTRNLALQLCADSEFLVYLTQDACPRGEDWLAQLLQPFADEQVALVYGRQLPRAEATLSERFAREFNYSAQPDRTTLADLPVRGIKAVFCSNSFSAYRRSALEAVGGFPEKLPLGEDMAVALRLLQHGYARCYQPLAMAVHSHDYSVLQELKRYFDIGTLMAMDDELRRVRLAASGEGLRFVRAELAVAWRQSALAEICRIALRTLGKYFGFALGQRYQHLPISWRRRLSMHAFFWSES</sequence>
<evidence type="ECO:0000313" key="3">
    <source>
        <dbReference type="Proteomes" id="UP000542720"/>
    </source>
</evidence>
<reference evidence="2 3" key="1">
    <citation type="submission" date="2020-08" db="EMBL/GenBank/DDBJ databases">
        <authorList>
            <person name="Kim C.M."/>
        </authorList>
    </citation>
    <scope>NUCLEOTIDE SEQUENCE [LARGE SCALE GENOMIC DNA]</scope>
    <source>
        <strain evidence="2 3">UL070</strain>
    </source>
</reference>
<dbReference type="EMBL" id="JACJUD010000001">
    <property type="protein sequence ID" value="MBB2493534.1"/>
    <property type="molecule type" value="Genomic_DNA"/>
</dbReference>
<dbReference type="GO" id="GO:0044010">
    <property type="term" value="P:single-species biofilm formation"/>
    <property type="evidence" value="ECO:0007669"/>
    <property type="project" value="TreeGrafter"/>
</dbReference>
<accession>A0A7W4LI48</accession>
<evidence type="ECO:0000259" key="1">
    <source>
        <dbReference type="Pfam" id="PF00535"/>
    </source>
</evidence>
<dbReference type="PANTHER" id="PTHR43685">
    <property type="entry name" value="GLYCOSYLTRANSFERASE"/>
    <property type="match status" value="1"/>
</dbReference>
<dbReference type="InterPro" id="IPR029044">
    <property type="entry name" value="Nucleotide-diphossugar_trans"/>
</dbReference>
<organism evidence="2 3">
    <name type="scientific">Aquipseudomonas ullengensis</name>
    <dbReference type="NCBI Taxonomy" id="2759166"/>
    <lineage>
        <taxon>Bacteria</taxon>
        <taxon>Pseudomonadati</taxon>
        <taxon>Pseudomonadota</taxon>
        <taxon>Gammaproteobacteria</taxon>
        <taxon>Pseudomonadales</taxon>
        <taxon>Pseudomonadaceae</taxon>
        <taxon>Aquipseudomonas</taxon>
    </lineage>
</organism>
<dbReference type="InterPro" id="IPR050834">
    <property type="entry name" value="Glycosyltransf_2"/>
</dbReference>
<dbReference type="AlphaFoldDB" id="A0A7W4LI48"/>
<dbReference type="Pfam" id="PF00535">
    <property type="entry name" value="Glycos_transf_2"/>
    <property type="match status" value="1"/>
</dbReference>
<dbReference type="SUPFAM" id="SSF53448">
    <property type="entry name" value="Nucleotide-diphospho-sugar transferases"/>
    <property type="match status" value="1"/>
</dbReference>
<dbReference type="Proteomes" id="UP000542720">
    <property type="component" value="Unassembled WGS sequence"/>
</dbReference>
<protein>
    <submittedName>
        <fullName evidence="2">Glycosyltransferase family 2 protein</fullName>
    </submittedName>
</protein>
<gene>
    <name evidence="2" type="ORF">H3H51_00805</name>
</gene>
<feature type="domain" description="Glycosyltransferase 2-like" evidence="1">
    <location>
        <begin position="10"/>
        <end position="177"/>
    </location>
</feature>
<dbReference type="GO" id="GO:0016740">
    <property type="term" value="F:transferase activity"/>
    <property type="evidence" value="ECO:0007669"/>
    <property type="project" value="UniProtKB-KW"/>
</dbReference>
<proteinExistence type="predicted"/>
<dbReference type="InterPro" id="IPR001173">
    <property type="entry name" value="Glyco_trans_2-like"/>
</dbReference>
<keyword evidence="3" id="KW-1185">Reference proteome</keyword>
<dbReference type="RefSeq" id="WP_183087116.1">
    <property type="nucleotide sequence ID" value="NZ_JACJUD010000001.1"/>
</dbReference>
<evidence type="ECO:0000313" key="2">
    <source>
        <dbReference type="EMBL" id="MBB2493534.1"/>
    </source>
</evidence>
<keyword evidence="2" id="KW-0808">Transferase</keyword>
<name>A0A7W4LI48_9GAMM</name>
<dbReference type="Gene3D" id="3.90.550.10">
    <property type="entry name" value="Spore Coat Polysaccharide Biosynthesis Protein SpsA, Chain A"/>
    <property type="match status" value="1"/>
</dbReference>
<comment type="caution">
    <text evidence="2">The sequence shown here is derived from an EMBL/GenBank/DDBJ whole genome shotgun (WGS) entry which is preliminary data.</text>
</comment>